<feature type="repeat" description="WD" evidence="4">
    <location>
        <begin position="322"/>
        <end position="361"/>
    </location>
</feature>
<feature type="repeat" description="WD" evidence="4">
    <location>
        <begin position="410"/>
        <end position="440"/>
    </location>
</feature>
<dbReference type="OrthoDB" id="19711at2759"/>
<dbReference type="Pfam" id="PF12937">
    <property type="entry name" value="F-box-like"/>
    <property type="match status" value="1"/>
</dbReference>
<dbReference type="SUPFAM" id="SSF81383">
    <property type="entry name" value="F-box domain"/>
    <property type="match status" value="1"/>
</dbReference>
<dbReference type="PROSITE" id="PS00678">
    <property type="entry name" value="WD_REPEATS_1"/>
    <property type="match status" value="2"/>
</dbReference>
<feature type="compositionally biased region" description="Low complexity" evidence="5">
    <location>
        <begin position="810"/>
        <end position="865"/>
    </location>
</feature>
<dbReference type="Pfam" id="PF00400">
    <property type="entry name" value="WD40"/>
    <property type="match status" value="5"/>
</dbReference>
<sequence length="930" mass="103007">MDRTMPPFDEGFSEELNSDHGSDSMPKINTQDPRVDHIVSDILALQEASRSETIDRVLATLSTRSLYRLIEKISSLVYFDPVARLPHEMILEVFSHLTPQELLTASVVSRSWRHVTKDEQLWHDNFGREGWRVDRARIREMGELATKKGVQVAERILKTGQTRPTHSLERRSSRKRARDEAFSESEATQAAGSGSTADVDPVDADQSDASGSMEGVESTANTIRSTKNANVLGTTIPAKDALMDFDTQPTTPAAHSAVDSPTEPTSALVQFKPTVFNTQKDTKTTVTKVSWPWLYKQRRRLERNWDTGTYTMFRLPHPEHEAEGHTECVYTIQHYGNHLVSGSRDKTIRIWDLNTQRMRGTPLIGHEASVLCLQFDPRPDEKHDIIVSGGSDNHIIIWKFSTGERMRFIHNAHTESVLNLRFDDRYLVTCSKDKTIKIWNRHDISQHDPIIPTRVIETLGAELNLRENDLIPAYSQLDILVGHQAAVNAVQINGDVIVSASGDRTIKSWNIHTKKTGPNHRKSYTGHTKGIACVQFDGRRIVSGSSDNSVRIFDFETTAEVACLDGHSNLVRTVQARFGDMDTVTDEELLDEAKMADRNFLMALDNGMQPADVSRRRRPRNAGSSRPQDMLSYGTKIPPGGGGSKWAKIVSGSYDETIIIWKRDPSKRNTWKPNQRLHQGQFGVQGRVRANAVRIPHAAHHGNAQAPPQHAQQQNATHQATQLLQQAHGHLAISNALLAQPAVGPGHALPHSQLTAMAAAQVNLNQHIQVIAGQQQHPQALNALHIAAAHNNSHAAIATQAIANQAVNAQQAQAGPAQPHGQQAQQGQAAQNAAQPAAQAVQGQGPAAAQHAGPAQPQAPQQPGQPHHHHHHHHHVHGQVQRGESNRVFKLQFDTRRIIACSQNKVIVGWDFAAGDKDLEWVGDWSIETD</sequence>
<name>A0A139HAR9_9PEZI</name>
<evidence type="ECO:0000256" key="1">
    <source>
        <dbReference type="ARBA" id="ARBA00007968"/>
    </source>
</evidence>
<keyword evidence="3" id="KW-0677">Repeat</keyword>
<dbReference type="InterPro" id="IPR015943">
    <property type="entry name" value="WD40/YVTN_repeat-like_dom_sf"/>
</dbReference>
<dbReference type="EMBL" id="LFZN01000091">
    <property type="protein sequence ID" value="KXS99468.1"/>
    <property type="molecule type" value="Genomic_DNA"/>
</dbReference>
<dbReference type="Gene3D" id="2.130.10.10">
    <property type="entry name" value="YVTN repeat-like/Quinoprotein amine dehydrogenase"/>
    <property type="match status" value="1"/>
</dbReference>
<comment type="caution">
    <text evidence="7">The sequence shown here is derived from an EMBL/GenBank/DDBJ whole genome shotgun (WGS) entry which is preliminary data.</text>
</comment>
<keyword evidence="8" id="KW-1185">Reference proteome</keyword>
<dbReference type="CDD" id="cd00200">
    <property type="entry name" value="WD40"/>
    <property type="match status" value="1"/>
</dbReference>
<feature type="domain" description="F-box" evidence="6">
    <location>
        <begin position="79"/>
        <end position="125"/>
    </location>
</feature>
<feature type="repeat" description="WD" evidence="4">
    <location>
        <begin position="524"/>
        <end position="563"/>
    </location>
</feature>
<gene>
    <name evidence="7" type="ORF">AC578_3776</name>
</gene>
<dbReference type="PROSITE" id="PS50082">
    <property type="entry name" value="WD_REPEATS_2"/>
    <property type="match status" value="5"/>
</dbReference>
<dbReference type="SMART" id="SM00320">
    <property type="entry name" value="WD40"/>
    <property type="match status" value="7"/>
</dbReference>
<feature type="region of interest" description="Disordered" evidence="5">
    <location>
        <begin position="810"/>
        <end position="884"/>
    </location>
</feature>
<evidence type="ECO:0000256" key="2">
    <source>
        <dbReference type="ARBA" id="ARBA00022574"/>
    </source>
</evidence>
<accession>A0A139HAR9</accession>
<proteinExistence type="inferred from homology"/>
<evidence type="ECO:0000256" key="5">
    <source>
        <dbReference type="SAM" id="MobiDB-lite"/>
    </source>
</evidence>
<feature type="compositionally biased region" description="Polar residues" evidence="5">
    <location>
        <begin position="185"/>
        <end position="196"/>
    </location>
</feature>
<comment type="similarity">
    <text evidence="1">Belongs to the WD repeat MET30/SCONB/SCON-2 family.</text>
</comment>
<feature type="region of interest" description="Disordered" evidence="5">
    <location>
        <begin position="1"/>
        <end position="27"/>
    </location>
</feature>
<dbReference type="InterPro" id="IPR020472">
    <property type="entry name" value="WD40_PAC1"/>
</dbReference>
<dbReference type="SUPFAM" id="SSF50978">
    <property type="entry name" value="WD40 repeat-like"/>
    <property type="match status" value="1"/>
</dbReference>
<dbReference type="InterPro" id="IPR001810">
    <property type="entry name" value="F-box_dom"/>
</dbReference>
<dbReference type="Proteomes" id="UP000070133">
    <property type="component" value="Unassembled WGS sequence"/>
</dbReference>
<protein>
    <recommendedName>
        <fullName evidence="6">F-box domain-containing protein</fullName>
    </recommendedName>
</protein>
<dbReference type="STRING" id="321146.A0A139HAR9"/>
<dbReference type="PRINTS" id="PR00320">
    <property type="entry name" value="GPROTEINBRPT"/>
</dbReference>
<dbReference type="InterPro" id="IPR036322">
    <property type="entry name" value="WD40_repeat_dom_sf"/>
</dbReference>
<evidence type="ECO:0000313" key="7">
    <source>
        <dbReference type="EMBL" id="KXS99468.1"/>
    </source>
</evidence>
<dbReference type="PROSITE" id="PS50294">
    <property type="entry name" value="WD_REPEATS_REGION"/>
    <property type="match status" value="5"/>
</dbReference>
<keyword evidence="2 4" id="KW-0853">WD repeat</keyword>
<feature type="compositionally biased region" description="Basic and acidic residues" evidence="5">
    <location>
        <begin position="166"/>
        <end position="181"/>
    </location>
</feature>
<evidence type="ECO:0000256" key="3">
    <source>
        <dbReference type="ARBA" id="ARBA00022737"/>
    </source>
</evidence>
<evidence type="ECO:0000259" key="6">
    <source>
        <dbReference type="PROSITE" id="PS50181"/>
    </source>
</evidence>
<evidence type="ECO:0000256" key="4">
    <source>
        <dbReference type="PROSITE-ProRule" id="PRU00221"/>
    </source>
</evidence>
<organism evidence="7 8">
    <name type="scientific">Pseudocercospora eumusae</name>
    <dbReference type="NCBI Taxonomy" id="321146"/>
    <lineage>
        <taxon>Eukaryota</taxon>
        <taxon>Fungi</taxon>
        <taxon>Dikarya</taxon>
        <taxon>Ascomycota</taxon>
        <taxon>Pezizomycotina</taxon>
        <taxon>Dothideomycetes</taxon>
        <taxon>Dothideomycetidae</taxon>
        <taxon>Mycosphaerellales</taxon>
        <taxon>Mycosphaerellaceae</taxon>
        <taxon>Pseudocercospora</taxon>
    </lineage>
</organism>
<feature type="repeat" description="WD" evidence="4">
    <location>
        <begin position="363"/>
        <end position="408"/>
    </location>
</feature>
<feature type="repeat" description="WD" evidence="4">
    <location>
        <begin position="480"/>
        <end position="519"/>
    </location>
</feature>
<dbReference type="AlphaFoldDB" id="A0A139HAR9"/>
<reference evidence="7 8" key="1">
    <citation type="submission" date="2015-07" db="EMBL/GenBank/DDBJ databases">
        <title>Comparative genomics of the Sigatoka disease complex on banana suggests a link between parallel evolutionary changes in Pseudocercospora fijiensis and Pseudocercospora eumusae and increased virulence on the banana host.</title>
        <authorList>
            <person name="Chang T.-C."/>
            <person name="Salvucci A."/>
            <person name="Crous P.W."/>
            <person name="Stergiopoulos I."/>
        </authorList>
    </citation>
    <scope>NUCLEOTIDE SEQUENCE [LARGE SCALE GENOMIC DNA]</scope>
    <source>
        <strain evidence="7 8">CBS 114824</strain>
    </source>
</reference>
<dbReference type="InterPro" id="IPR019775">
    <property type="entry name" value="WD40_repeat_CS"/>
</dbReference>
<feature type="compositionally biased region" description="Basic residues" evidence="5">
    <location>
        <begin position="866"/>
        <end position="877"/>
    </location>
</feature>
<feature type="region of interest" description="Disordered" evidence="5">
    <location>
        <begin position="607"/>
        <end position="638"/>
    </location>
</feature>
<dbReference type="InterPro" id="IPR001680">
    <property type="entry name" value="WD40_rpt"/>
</dbReference>
<dbReference type="Gene3D" id="1.20.1280.50">
    <property type="match status" value="1"/>
</dbReference>
<dbReference type="InterPro" id="IPR036047">
    <property type="entry name" value="F-box-like_dom_sf"/>
</dbReference>
<feature type="region of interest" description="Disordered" evidence="5">
    <location>
        <begin position="158"/>
        <end position="224"/>
    </location>
</feature>
<dbReference type="PROSITE" id="PS50181">
    <property type="entry name" value="FBOX"/>
    <property type="match status" value="1"/>
</dbReference>
<dbReference type="PANTHER" id="PTHR19848:SF8">
    <property type="entry name" value="F-BOX AND WD REPEAT DOMAIN CONTAINING 7"/>
    <property type="match status" value="1"/>
</dbReference>
<dbReference type="PANTHER" id="PTHR19848">
    <property type="entry name" value="WD40 REPEAT PROTEIN"/>
    <property type="match status" value="1"/>
</dbReference>
<evidence type="ECO:0000313" key="8">
    <source>
        <dbReference type="Proteomes" id="UP000070133"/>
    </source>
</evidence>
<dbReference type="SMART" id="SM00256">
    <property type="entry name" value="FBOX"/>
    <property type="match status" value="1"/>
</dbReference>